<organism evidence="1 2">
    <name type="scientific">Paenochrobactrum glaciei</name>
    <dbReference type="NCBI Taxonomy" id="486407"/>
    <lineage>
        <taxon>Bacteria</taxon>
        <taxon>Pseudomonadati</taxon>
        <taxon>Pseudomonadota</taxon>
        <taxon>Alphaproteobacteria</taxon>
        <taxon>Hyphomicrobiales</taxon>
        <taxon>Brucellaceae</taxon>
        <taxon>Paenochrobactrum</taxon>
    </lineage>
</organism>
<keyword evidence="2" id="KW-1185">Reference proteome</keyword>
<dbReference type="EMBL" id="BAAADE010000001">
    <property type="protein sequence ID" value="GAA0595879.1"/>
    <property type="molecule type" value="Genomic_DNA"/>
</dbReference>
<comment type="caution">
    <text evidence="1">The sequence shown here is derived from an EMBL/GenBank/DDBJ whole genome shotgun (WGS) entry which is preliminary data.</text>
</comment>
<evidence type="ECO:0000313" key="1">
    <source>
        <dbReference type="EMBL" id="GAA0595879.1"/>
    </source>
</evidence>
<dbReference type="Proteomes" id="UP001424441">
    <property type="component" value="Unassembled WGS sequence"/>
</dbReference>
<accession>A0ABN1FR85</accession>
<proteinExistence type="predicted"/>
<dbReference type="RefSeq" id="WP_343801871.1">
    <property type="nucleotide sequence ID" value="NZ_BAAADE010000001.1"/>
</dbReference>
<reference evidence="1 2" key="1">
    <citation type="journal article" date="2019" name="Int. J. Syst. Evol. Microbiol.">
        <title>The Global Catalogue of Microorganisms (GCM) 10K type strain sequencing project: providing services to taxonomists for standard genome sequencing and annotation.</title>
        <authorList>
            <consortium name="The Broad Institute Genomics Platform"/>
            <consortium name="The Broad Institute Genome Sequencing Center for Infectious Disease"/>
            <person name="Wu L."/>
            <person name="Ma J."/>
        </authorList>
    </citation>
    <scope>NUCLEOTIDE SEQUENCE [LARGE SCALE GENOMIC DNA]</scope>
    <source>
        <strain evidence="1 2">JCM 15115</strain>
    </source>
</reference>
<sequence>MVRNTKTKTAFLIRFLSVLALFFVAFAHKPIELRATESSDFLRAEFRLPDGTFPVICLDSNRDVNGKPGEGRHLHVADCDACRLSAKFICPAPNASSGPVLALGLAHGDLLPAPVMRRAVYPPAAPPRAPPAA</sequence>
<evidence type="ECO:0000313" key="2">
    <source>
        <dbReference type="Proteomes" id="UP001424441"/>
    </source>
</evidence>
<evidence type="ECO:0008006" key="3">
    <source>
        <dbReference type="Google" id="ProtNLM"/>
    </source>
</evidence>
<protein>
    <recommendedName>
        <fullName evidence="3">DUF2946 domain-containing protein</fullName>
    </recommendedName>
</protein>
<gene>
    <name evidence="1" type="ORF">GCM10008943_08750</name>
</gene>
<name>A0ABN1FR85_9HYPH</name>